<dbReference type="EMBL" id="BAAAME010000004">
    <property type="protein sequence ID" value="GAA1743557.1"/>
    <property type="molecule type" value="Genomic_DNA"/>
</dbReference>
<dbReference type="PANTHER" id="PTHR30466">
    <property type="entry name" value="FLAVIN REDUCTASE"/>
    <property type="match status" value="1"/>
</dbReference>
<dbReference type="SUPFAM" id="SSF50475">
    <property type="entry name" value="FMN-binding split barrel"/>
    <property type="match status" value="1"/>
</dbReference>
<dbReference type="InterPro" id="IPR012349">
    <property type="entry name" value="Split_barrel_FMN-bd"/>
</dbReference>
<evidence type="ECO:0000259" key="2">
    <source>
        <dbReference type="SMART" id="SM00903"/>
    </source>
</evidence>
<name>A0ABN2JYI9_9ACTN</name>
<organism evidence="3 4">
    <name type="scientific">Aeromicrobium alkaliterrae</name>
    <dbReference type="NCBI Taxonomy" id="302168"/>
    <lineage>
        <taxon>Bacteria</taxon>
        <taxon>Bacillati</taxon>
        <taxon>Actinomycetota</taxon>
        <taxon>Actinomycetes</taxon>
        <taxon>Propionibacteriales</taxon>
        <taxon>Nocardioidaceae</taxon>
        <taxon>Aeromicrobium</taxon>
    </lineage>
</organism>
<feature type="domain" description="Flavin reductase like" evidence="2">
    <location>
        <begin position="19"/>
        <end position="163"/>
    </location>
</feature>
<evidence type="ECO:0000313" key="4">
    <source>
        <dbReference type="Proteomes" id="UP001501057"/>
    </source>
</evidence>
<comment type="caution">
    <text evidence="3">The sequence shown here is derived from an EMBL/GenBank/DDBJ whole genome shotgun (WGS) entry which is preliminary data.</text>
</comment>
<dbReference type="Gene3D" id="2.30.110.10">
    <property type="entry name" value="Electron Transport, Fmn-binding Protein, Chain A"/>
    <property type="match status" value="1"/>
</dbReference>
<reference evidence="3 4" key="1">
    <citation type="journal article" date="2019" name="Int. J. Syst. Evol. Microbiol.">
        <title>The Global Catalogue of Microorganisms (GCM) 10K type strain sequencing project: providing services to taxonomists for standard genome sequencing and annotation.</title>
        <authorList>
            <consortium name="The Broad Institute Genomics Platform"/>
            <consortium name="The Broad Institute Genome Sequencing Center for Infectious Disease"/>
            <person name="Wu L."/>
            <person name="Ma J."/>
        </authorList>
    </citation>
    <scope>NUCLEOTIDE SEQUENCE [LARGE SCALE GENOMIC DNA]</scope>
    <source>
        <strain evidence="3 4">JCM 13518</strain>
    </source>
</reference>
<sequence>MNGTAVGRVDGAAWLRQAFRLYPSGVAIVTAATPDGPVGLTVSSLASVSAEPPVLSFSLSSATRSAGALLEASEVAVHVLPARRAELAADFARSGAPRFTPDQGWLLPAGAAPRLPDAVVSLAGSVRDRIPVADSVLVLVDVTSTLLGPPSAPLLHLDRTFRTLTPTPDPGR</sequence>
<dbReference type="RefSeq" id="WP_344201977.1">
    <property type="nucleotide sequence ID" value="NZ_BAAAME010000004.1"/>
</dbReference>
<evidence type="ECO:0000256" key="1">
    <source>
        <dbReference type="ARBA" id="ARBA00023002"/>
    </source>
</evidence>
<gene>
    <name evidence="3" type="ORF">GCM10009710_24500</name>
</gene>
<evidence type="ECO:0000313" key="3">
    <source>
        <dbReference type="EMBL" id="GAA1743557.1"/>
    </source>
</evidence>
<dbReference type="SMART" id="SM00903">
    <property type="entry name" value="Flavin_Reduct"/>
    <property type="match status" value="1"/>
</dbReference>
<dbReference type="Proteomes" id="UP001501057">
    <property type="component" value="Unassembled WGS sequence"/>
</dbReference>
<proteinExistence type="predicted"/>
<dbReference type="PANTHER" id="PTHR30466:SF1">
    <property type="entry name" value="FMN REDUCTASE (NADH) RUTF"/>
    <property type="match status" value="1"/>
</dbReference>
<protein>
    <submittedName>
        <fullName evidence="3">Flavin reductase family protein</fullName>
    </submittedName>
</protein>
<dbReference type="InterPro" id="IPR050268">
    <property type="entry name" value="NADH-dep_flavin_reductase"/>
</dbReference>
<keyword evidence="4" id="KW-1185">Reference proteome</keyword>
<accession>A0ABN2JYI9</accession>
<dbReference type="Pfam" id="PF01613">
    <property type="entry name" value="Flavin_Reduct"/>
    <property type="match status" value="1"/>
</dbReference>
<keyword evidence="1" id="KW-0560">Oxidoreductase</keyword>
<dbReference type="InterPro" id="IPR002563">
    <property type="entry name" value="Flavin_Rdtase-like_dom"/>
</dbReference>